<dbReference type="Proteomes" id="UP001141253">
    <property type="component" value="Chromosome 17"/>
</dbReference>
<proteinExistence type="predicted"/>
<reference evidence="1" key="2">
    <citation type="journal article" date="2023" name="Int. J. Mol. Sci.">
        <title>De Novo Assembly and Annotation of 11 Diverse Shrub Willow (Salix) Genomes Reveals Novel Gene Organization in Sex-Linked Regions.</title>
        <authorList>
            <person name="Hyden B."/>
            <person name="Feng K."/>
            <person name="Yates T.B."/>
            <person name="Jawdy S."/>
            <person name="Cereghino C."/>
            <person name="Smart L.B."/>
            <person name="Muchero W."/>
        </authorList>
    </citation>
    <scope>NUCLEOTIDE SEQUENCE</scope>
    <source>
        <tissue evidence="1">Shoot tip</tissue>
    </source>
</reference>
<name>A0ABQ9B4C8_9ROSI</name>
<keyword evidence="2" id="KW-1185">Reference proteome</keyword>
<accession>A0ABQ9B4C8</accession>
<evidence type="ECO:0000313" key="2">
    <source>
        <dbReference type="Proteomes" id="UP001141253"/>
    </source>
</evidence>
<gene>
    <name evidence="1" type="ORF">OIU77_001739</name>
</gene>
<protein>
    <submittedName>
        <fullName evidence="1">Uncharacterized protein</fullName>
    </submittedName>
</protein>
<reference evidence="1" key="1">
    <citation type="submission" date="2022-10" db="EMBL/GenBank/DDBJ databases">
        <authorList>
            <person name="Hyden B.L."/>
            <person name="Feng K."/>
            <person name="Yates T."/>
            <person name="Jawdy S."/>
            <person name="Smart L.B."/>
            <person name="Muchero W."/>
        </authorList>
    </citation>
    <scope>NUCLEOTIDE SEQUENCE</scope>
    <source>
        <tissue evidence="1">Shoot tip</tissue>
    </source>
</reference>
<dbReference type="EMBL" id="JAPFFI010000013">
    <property type="protein sequence ID" value="KAJ6371291.1"/>
    <property type="molecule type" value="Genomic_DNA"/>
</dbReference>
<comment type="caution">
    <text evidence="1">The sequence shown here is derived from an EMBL/GenBank/DDBJ whole genome shotgun (WGS) entry which is preliminary data.</text>
</comment>
<evidence type="ECO:0000313" key="1">
    <source>
        <dbReference type="EMBL" id="KAJ6371291.1"/>
    </source>
</evidence>
<organism evidence="1 2">
    <name type="scientific">Salix suchowensis</name>
    <dbReference type="NCBI Taxonomy" id="1278906"/>
    <lineage>
        <taxon>Eukaryota</taxon>
        <taxon>Viridiplantae</taxon>
        <taxon>Streptophyta</taxon>
        <taxon>Embryophyta</taxon>
        <taxon>Tracheophyta</taxon>
        <taxon>Spermatophyta</taxon>
        <taxon>Magnoliopsida</taxon>
        <taxon>eudicotyledons</taxon>
        <taxon>Gunneridae</taxon>
        <taxon>Pentapetalae</taxon>
        <taxon>rosids</taxon>
        <taxon>fabids</taxon>
        <taxon>Malpighiales</taxon>
        <taxon>Salicaceae</taxon>
        <taxon>Saliceae</taxon>
        <taxon>Salix</taxon>
    </lineage>
</organism>
<sequence>MSKKNILMFTTLAVNIVVNVERCLNKFGFSKSCSLHI</sequence>